<evidence type="ECO:0008006" key="13">
    <source>
        <dbReference type="Google" id="ProtNLM"/>
    </source>
</evidence>
<keyword evidence="4" id="KW-0547">Nucleotide-binding</keyword>
<dbReference type="PROSITE" id="PS50893">
    <property type="entry name" value="ABC_TRANSPORTER_2"/>
    <property type="match status" value="1"/>
</dbReference>
<feature type="domain" description="ABC transmembrane type-1" evidence="10">
    <location>
        <begin position="21"/>
        <end position="178"/>
    </location>
</feature>
<gene>
    <name evidence="11" type="ORF">B7P43_G10751</name>
</gene>
<comment type="caution">
    <text evidence="11">The sequence shown here is derived from an EMBL/GenBank/DDBJ whole genome shotgun (WGS) entry which is preliminary data.</text>
</comment>
<keyword evidence="2" id="KW-0813">Transport</keyword>
<reference evidence="11 12" key="1">
    <citation type="submission" date="2017-12" db="EMBL/GenBank/DDBJ databases">
        <title>Hemimetabolous genomes reveal molecular basis of termite eusociality.</title>
        <authorList>
            <person name="Harrison M.C."/>
            <person name="Jongepier E."/>
            <person name="Robertson H.M."/>
            <person name="Arning N."/>
            <person name="Bitard-Feildel T."/>
            <person name="Chao H."/>
            <person name="Childers C.P."/>
            <person name="Dinh H."/>
            <person name="Doddapaneni H."/>
            <person name="Dugan S."/>
            <person name="Gowin J."/>
            <person name="Greiner C."/>
            <person name="Han Y."/>
            <person name="Hu H."/>
            <person name="Hughes D.S.T."/>
            <person name="Huylmans A.-K."/>
            <person name="Kemena C."/>
            <person name="Kremer L.P.M."/>
            <person name="Lee S.L."/>
            <person name="Lopez-Ezquerra A."/>
            <person name="Mallet L."/>
            <person name="Monroy-Kuhn J.M."/>
            <person name="Moser A."/>
            <person name="Murali S.C."/>
            <person name="Muzny D.M."/>
            <person name="Otani S."/>
            <person name="Piulachs M.-D."/>
            <person name="Poelchau M."/>
            <person name="Qu J."/>
            <person name="Schaub F."/>
            <person name="Wada-Katsumata A."/>
            <person name="Worley K.C."/>
            <person name="Xie Q."/>
            <person name="Ylla G."/>
            <person name="Poulsen M."/>
            <person name="Gibbs R.A."/>
            <person name="Schal C."/>
            <person name="Richards S."/>
            <person name="Belles X."/>
            <person name="Korb J."/>
            <person name="Bornberg-Bauer E."/>
        </authorList>
    </citation>
    <scope>NUCLEOTIDE SEQUENCE [LARGE SCALE GENOMIC DNA]</scope>
    <source>
        <tissue evidence="11">Whole body</tissue>
    </source>
</reference>
<dbReference type="PROSITE" id="PS50929">
    <property type="entry name" value="ABC_TM1F"/>
    <property type="match status" value="1"/>
</dbReference>
<dbReference type="Gene3D" id="3.40.50.300">
    <property type="entry name" value="P-loop containing nucleotide triphosphate hydrolases"/>
    <property type="match status" value="1"/>
</dbReference>
<dbReference type="CDD" id="cd03244">
    <property type="entry name" value="ABCC_MRP_domain2"/>
    <property type="match status" value="1"/>
</dbReference>
<dbReference type="Proteomes" id="UP000235965">
    <property type="component" value="Unassembled WGS sequence"/>
</dbReference>
<dbReference type="AlphaFoldDB" id="A0A2J7R136"/>
<organism evidence="11 12">
    <name type="scientific">Cryptotermes secundus</name>
    <dbReference type="NCBI Taxonomy" id="105785"/>
    <lineage>
        <taxon>Eukaryota</taxon>
        <taxon>Metazoa</taxon>
        <taxon>Ecdysozoa</taxon>
        <taxon>Arthropoda</taxon>
        <taxon>Hexapoda</taxon>
        <taxon>Insecta</taxon>
        <taxon>Pterygota</taxon>
        <taxon>Neoptera</taxon>
        <taxon>Polyneoptera</taxon>
        <taxon>Dictyoptera</taxon>
        <taxon>Blattodea</taxon>
        <taxon>Blattoidea</taxon>
        <taxon>Termitoidae</taxon>
        <taxon>Kalotermitidae</taxon>
        <taxon>Cryptotermitinae</taxon>
        <taxon>Cryptotermes</taxon>
    </lineage>
</organism>
<evidence type="ECO:0000256" key="3">
    <source>
        <dbReference type="ARBA" id="ARBA00022692"/>
    </source>
</evidence>
<evidence type="ECO:0000256" key="1">
    <source>
        <dbReference type="ARBA" id="ARBA00004141"/>
    </source>
</evidence>
<keyword evidence="3 8" id="KW-0812">Transmembrane</keyword>
<feature type="domain" description="ABC transporter" evidence="9">
    <location>
        <begin position="216"/>
        <end position="450"/>
    </location>
</feature>
<keyword evidence="7 8" id="KW-0472">Membrane</keyword>
<evidence type="ECO:0000313" key="12">
    <source>
        <dbReference type="Proteomes" id="UP000235965"/>
    </source>
</evidence>
<dbReference type="SUPFAM" id="SSF90123">
    <property type="entry name" value="ABC transporter transmembrane region"/>
    <property type="match status" value="1"/>
</dbReference>
<evidence type="ECO:0000256" key="2">
    <source>
        <dbReference type="ARBA" id="ARBA00022448"/>
    </source>
</evidence>
<keyword evidence="12" id="KW-1185">Reference proteome</keyword>
<protein>
    <recommendedName>
        <fullName evidence="13">Multidrug resistance-associated protein lethal(2)03659</fullName>
    </recommendedName>
</protein>
<dbReference type="FunFam" id="1.20.1560.10:FF:000229">
    <property type="entry name" value="ABC transporter, putative"/>
    <property type="match status" value="1"/>
</dbReference>
<name>A0A2J7R136_9NEOP</name>
<dbReference type="InterPro" id="IPR027417">
    <property type="entry name" value="P-loop_NTPase"/>
</dbReference>
<dbReference type="EMBL" id="NEVH01008214">
    <property type="protein sequence ID" value="PNF34546.1"/>
    <property type="molecule type" value="Genomic_DNA"/>
</dbReference>
<feature type="transmembrane region" description="Helical" evidence="8">
    <location>
        <begin position="111"/>
        <end position="133"/>
    </location>
</feature>
<dbReference type="GO" id="GO:0005524">
    <property type="term" value="F:ATP binding"/>
    <property type="evidence" value="ECO:0007669"/>
    <property type="project" value="UniProtKB-KW"/>
</dbReference>
<evidence type="ECO:0000256" key="4">
    <source>
        <dbReference type="ARBA" id="ARBA00022741"/>
    </source>
</evidence>
<comment type="subcellular location">
    <subcellularLocation>
        <location evidence="1">Membrane</location>
        <topology evidence="1">Multi-pass membrane protein</topology>
    </subcellularLocation>
</comment>
<dbReference type="Gene3D" id="1.20.1560.10">
    <property type="entry name" value="ABC transporter type 1, transmembrane domain"/>
    <property type="match status" value="1"/>
</dbReference>
<evidence type="ECO:0000256" key="8">
    <source>
        <dbReference type="SAM" id="Phobius"/>
    </source>
</evidence>
<dbReference type="Pfam" id="PF00005">
    <property type="entry name" value="ABC_tran"/>
    <property type="match status" value="1"/>
</dbReference>
<keyword evidence="6 8" id="KW-1133">Transmembrane helix</keyword>
<dbReference type="PANTHER" id="PTHR24223:SF448">
    <property type="entry name" value="FI20146P1-RELATED"/>
    <property type="match status" value="1"/>
</dbReference>
<dbReference type="InterPro" id="IPR003593">
    <property type="entry name" value="AAA+_ATPase"/>
</dbReference>
<evidence type="ECO:0000256" key="7">
    <source>
        <dbReference type="ARBA" id="ARBA00023136"/>
    </source>
</evidence>
<dbReference type="GO" id="GO:0140359">
    <property type="term" value="F:ABC-type transporter activity"/>
    <property type="evidence" value="ECO:0007669"/>
    <property type="project" value="InterPro"/>
</dbReference>
<evidence type="ECO:0000313" key="11">
    <source>
        <dbReference type="EMBL" id="PNF34546.1"/>
    </source>
</evidence>
<feature type="transmembrane region" description="Helical" evidence="8">
    <location>
        <begin position="27"/>
        <end position="51"/>
    </location>
</feature>
<dbReference type="Pfam" id="PF00664">
    <property type="entry name" value="ABC_membrane"/>
    <property type="match status" value="1"/>
</dbReference>
<evidence type="ECO:0000256" key="6">
    <source>
        <dbReference type="ARBA" id="ARBA00022989"/>
    </source>
</evidence>
<evidence type="ECO:0000259" key="10">
    <source>
        <dbReference type="PROSITE" id="PS50929"/>
    </source>
</evidence>
<keyword evidence="5" id="KW-0067">ATP-binding</keyword>
<accession>A0A2J7R136</accession>
<dbReference type="SMART" id="SM00382">
    <property type="entry name" value="AAA"/>
    <property type="match status" value="1"/>
</dbReference>
<dbReference type="InterPro" id="IPR036640">
    <property type="entry name" value="ABC1_TM_sf"/>
</dbReference>
<dbReference type="OrthoDB" id="6500128at2759"/>
<dbReference type="SUPFAM" id="SSF52540">
    <property type="entry name" value="P-loop containing nucleoside triphosphate hydrolases"/>
    <property type="match status" value="1"/>
</dbReference>
<dbReference type="FunFam" id="3.40.50.300:FF:000163">
    <property type="entry name" value="Multidrug resistance-associated protein member 4"/>
    <property type="match status" value="1"/>
</dbReference>
<evidence type="ECO:0000256" key="5">
    <source>
        <dbReference type="ARBA" id="ARBA00022840"/>
    </source>
</evidence>
<dbReference type="GO" id="GO:0016887">
    <property type="term" value="F:ATP hydrolysis activity"/>
    <property type="evidence" value="ECO:0007669"/>
    <property type="project" value="InterPro"/>
</dbReference>
<dbReference type="GO" id="GO:0016020">
    <property type="term" value="C:membrane"/>
    <property type="evidence" value="ECO:0007669"/>
    <property type="project" value="UniProtKB-SubCell"/>
</dbReference>
<dbReference type="InterPro" id="IPR011527">
    <property type="entry name" value="ABC1_TM_dom"/>
</dbReference>
<evidence type="ECO:0000259" key="9">
    <source>
        <dbReference type="PROSITE" id="PS50893"/>
    </source>
</evidence>
<sequence length="474" mass="52237">MCMSSSPLLCLWNRTQARMGLSLLGAVMVVALVNVWMLLPALLMFSVFYLLRMYFMATSRSIKRLEGITRSPVFSHLTATLQGLTTIRALGAQAMLEKEFDSLQDLHSSAWYIFAAITRAFAVYLDSTCLIYVMCVTLSFLFMGEEYSGGDVGLAVTQAIGLTGLIQKGIRQSAELENQMTAVERVLEYSKVEKEPPLESHAEKKPKDHWPTRGEVVFDRVFLAYSKEGPSVLKNVNFVIRPAAKVGIVGRTGAGKSSLVTALFRLVELSGGSVRIDGIDIASIGLHDLRSKISIIPQEPVLFSGSLRENLDPFSEYSDAALWAALAEVELKQVVDELPAGLSHKVSEGGSNFSVGQRQLLCLARAIIRNNKILVLDEATANVDPQTDELIQGTIRHNFADCTVLTVAHRLHTVMDSDHILVMDAGSVMECDHPYVLLKNRSSFLSKMVQQTGHTMAETLFVIAQESYEKRSVS</sequence>
<dbReference type="PANTHER" id="PTHR24223">
    <property type="entry name" value="ATP-BINDING CASSETTE SUB-FAMILY C"/>
    <property type="match status" value="1"/>
</dbReference>
<dbReference type="PROSITE" id="PS00211">
    <property type="entry name" value="ABC_TRANSPORTER_1"/>
    <property type="match status" value="1"/>
</dbReference>
<dbReference type="InterPro" id="IPR003439">
    <property type="entry name" value="ABC_transporter-like_ATP-bd"/>
</dbReference>
<dbReference type="InterPro" id="IPR050173">
    <property type="entry name" value="ABC_transporter_C-like"/>
</dbReference>
<proteinExistence type="predicted"/>
<dbReference type="InterPro" id="IPR017871">
    <property type="entry name" value="ABC_transporter-like_CS"/>
</dbReference>